<organism evidence="2">
    <name type="scientific">Colletotrichum graminicola (strain M1.001 / M2 / FGSC 10212)</name>
    <name type="common">Maize anthracnose fungus</name>
    <name type="synonym">Glomerella graminicola</name>
    <dbReference type="NCBI Taxonomy" id="645133"/>
    <lineage>
        <taxon>Eukaryota</taxon>
        <taxon>Fungi</taxon>
        <taxon>Dikarya</taxon>
        <taxon>Ascomycota</taxon>
        <taxon>Pezizomycotina</taxon>
        <taxon>Sordariomycetes</taxon>
        <taxon>Hypocreomycetidae</taxon>
        <taxon>Glomerellales</taxon>
        <taxon>Glomerellaceae</taxon>
        <taxon>Colletotrichum</taxon>
        <taxon>Colletotrichum graminicola species complex</taxon>
    </lineage>
</organism>
<dbReference type="GeneID" id="24412042"/>
<evidence type="ECO:0000313" key="1">
    <source>
        <dbReference type="EMBL" id="EFQ31702.1"/>
    </source>
</evidence>
<dbReference type="EMBL" id="GG697357">
    <property type="protein sequence ID" value="EFQ31702.1"/>
    <property type="molecule type" value="Genomic_DNA"/>
</dbReference>
<gene>
    <name evidence="1" type="ORF">GLRG_06677</name>
</gene>
<keyword evidence="2" id="KW-1185">Reference proteome</keyword>
<dbReference type="Proteomes" id="UP000008782">
    <property type="component" value="Unassembled WGS sequence"/>
</dbReference>
<proteinExistence type="predicted"/>
<protein>
    <submittedName>
        <fullName evidence="1">Uncharacterized protein</fullName>
    </submittedName>
</protein>
<dbReference type="VEuPathDB" id="FungiDB:GLRG_06677"/>
<evidence type="ECO:0000313" key="2">
    <source>
        <dbReference type="Proteomes" id="UP000008782"/>
    </source>
</evidence>
<reference evidence="2" key="1">
    <citation type="journal article" date="2012" name="Nat. Genet.">
        <title>Lifestyle transitions in plant pathogenic Colletotrichum fungi deciphered by genome and transcriptome analyses.</title>
        <authorList>
            <person name="O'Connell R.J."/>
            <person name="Thon M.R."/>
            <person name="Hacquard S."/>
            <person name="Amyotte S.G."/>
            <person name="Kleemann J."/>
            <person name="Torres M.F."/>
            <person name="Damm U."/>
            <person name="Buiate E.A."/>
            <person name="Epstein L."/>
            <person name="Alkan N."/>
            <person name="Altmueller J."/>
            <person name="Alvarado-Balderrama L."/>
            <person name="Bauser C.A."/>
            <person name="Becker C."/>
            <person name="Birren B.W."/>
            <person name="Chen Z."/>
            <person name="Choi J."/>
            <person name="Crouch J.A."/>
            <person name="Duvick J.P."/>
            <person name="Farman M.A."/>
            <person name="Gan P."/>
            <person name="Heiman D."/>
            <person name="Henrissat B."/>
            <person name="Howard R.J."/>
            <person name="Kabbage M."/>
            <person name="Koch C."/>
            <person name="Kracher B."/>
            <person name="Kubo Y."/>
            <person name="Law A.D."/>
            <person name="Lebrun M.-H."/>
            <person name="Lee Y.-H."/>
            <person name="Miyara I."/>
            <person name="Moore N."/>
            <person name="Neumann U."/>
            <person name="Nordstroem K."/>
            <person name="Panaccione D.G."/>
            <person name="Panstruga R."/>
            <person name="Place M."/>
            <person name="Proctor R.H."/>
            <person name="Prusky D."/>
            <person name="Rech G."/>
            <person name="Reinhardt R."/>
            <person name="Rollins J.A."/>
            <person name="Rounsley S."/>
            <person name="Schardl C.L."/>
            <person name="Schwartz D.C."/>
            <person name="Shenoy N."/>
            <person name="Shirasu K."/>
            <person name="Sikhakolli U.R."/>
            <person name="Stueber K."/>
            <person name="Sukno S.A."/>
            <person name="Sweigard J.A."/>
            <person name="Takano Y."/>
            <person name="Takahara H."/>
            <person name="Trail F."/>
            <person name="van der Does H.C."/>
            <person name="Voll L.M."/>
            <person name="Will I."/>
            <person name="Young S."/>
            <person name="Zeng Q."/>
            <person name="Zhang J."/>
            <person name="Zhou S."/>
            <person name="Dickman M.B."/>
            <person name="Schulze-Lefert P."/>
            <person name="Ver Loren van Themaat E."/>
            <person name="Ma L.-J."/>
            <person name="Vaillancourt L.J."/>
        </authorList>
    </citation>
    <scope>NUCLEOTIDE SEQUENCE [LARGE SCALE GENOMIC DNA]</scope>
    <source>
        <strain evidence="2">M1.001 / M2 / FGSC 10212</strain>
    </source>
</reference>
<dbReference type="AlphaFoldDB" id="E3QLG4"/>
<accession>E3QLG4</accession>
<name>E3QLG4_COLGM</name>
<sequence length="52" mass="5605">MSDEAINPGDCGLRAAGCGLRASKNRWRADLAVCPEQLVNDNDVEMTMIAIL</sequence>
<dbReference type="HOGENOM" id="CLU_3087117_0_0_1"/>
<dbReference type="RefSeq" id="XP_008095722.1">
    <property type="nucleotide sequence ID" value="XM_008097531.1"/>
</dbReference>